<organism evidence="1">
    <name type="scientific">Fagus sylvatica</name>
    <name type="common">Beechnut</name>
    <dbReference type="NCBI Taxonomy" id="28930"/>
    <lineage>
        <taxon>Eukaryota</taxon>
        <taxon>Viridiplantae</taxon>
        <taxon>Streptophyta</taxon>
        <taxon>Embryophyta</taxon>
        <taxon>Tracheophyta</taxon>
        <taxon>Spermatophyta</taxon>
        <taxon>Magnoliopsida</taxon>
        <taxon>eudicotyledons</taxon>
        <taxon>Gunneridae</taxon>
        <taxon>Pentapetalae</taxon>
        <taxon>rosids</taxon>
        <taxon>fabids</taxon>
        <taxon>Fagales</taxon>
        <taxon>Fagaceae</taxon>
        <taxon>Fagus</taxon>
    </lineage>
</organism>
<sequence length="98" mass="11179">MSLSKLGNIGKCVRRVDHFAKISDSTWKLMEGLIRFILMWFDRLAHNLLNGGVGGTTGGPEMVVLREVVILWQWRLLMIVVECWRGLVVNGIDQRSLK</sequence>
<accession>A0A2N9F520</accession>
<dbReference type="EMBL" id="OIVN01000561">
    <property type="protein sequence ID" value="SPC82185.1"/>
    <property type="molecule type" value="Genomic_DNA"/>
</dbReference>
<proteinExistence type="predicted"/>
<reference evidence="1" key="1">
    <citation type="submission" date="2018-02" db="EMBL/GenBank/DDBJ databases">
        <authorList>
            <person name="Cohen D.B."/>
            <person name="Kent A.D."/>
        </authorList>
    </citation>
    <scope>NUCLEOTIDE SEQUENCE</scope>
</reference>
<name>A0A2N9F520_FAGSY</name>
<protein>
    <submittedName>
        <fullName evidence="1">Uncharacterized protein</fullName>
    </submittedName>
</protein>
<gene>
    <name evidence="1" type="ORF">FSB_LOCUS10067</name>
</gene>
<dbReference type="AlphaFoldDB" id="A0A2N9F520"/>
<evidence type="ECO:0000313" key="1">
    <source>
        <dbReference type="EMBL" id="SPC82185.1"/>
    </source>
</evidence>